<reference evidence="2" key="1">
    <citation type="submission" date="2017-09" db="EMBL/GenBank/DDBJ databases">
        <title>Depth-based differentiation of microbial function through sediment-hosted aquifers and enrichment of novel symbionts in the deep terrestrial subsurface.</title>
        <authorList>
            <person name="Probst A.J."/>
            <person name="Ladd B."/>
            <person name="Jarett J.K."/>
            <person name="Geller-Mcgrath D.E."/>
            <person name="Sieber C.M.K."/>
            <person name="Emerson J.B."/>
            <person name="Anantharaman K."/>
            <person name="Thomas B.C."/>
            <person name="Malmstrom R."/>
            <person name="Stieglmeier M."/>
            <person name="Klingl A."/>
            <person name="Woyke T."/>
            <person name="Ryan C.M."/>
            <person name="Banfield J.F."/>
        </authorList>
    </citation>
    <scope>NUCLEOTIDE SEQUENCE [LARGE SCALE GENOMIC DNA]</scope>
</reference>
<sequence length="120" mass="13396">MVNVEIACRECPLKKDCDPHLDPYKYSRDGQFVTSLNKFECPSYTCGDGREDARVAIQTKKPRKYLVEIDGKLTKIAAVPFGQSFQKFTGVIASIPEGNIFSLPPKGGKVYYRTGQSVSR</sequence>
<dbReference type="EMBL" id="PFWP01000063">
    <property type="protein sequence ID" value="PJA49324.1"/>
    <property type="molecule type" value="Genomic_DNA"/>
</dbReference>
<protein>
    <submittedName>
        <fullName evidence="1">Uncharacterized protein</fullName>
    </submittedName>
</protein>
<proteinExistence type="predicted"/>
<comment type="caution">
    <text evidence="1">The sequence shown here is derived from an EMBL/GenBank/DDBJ whole genome shotgun (WGS) entry which is preliminary data.</text>
</comment>
<dbReference type="Proteomes" id="UP000230062">
    <property type="component" value="Unassembled WGS sequence"/>
</dbReference>
<evidence type="ECO:0000313" key="2">
    <source>
        <dbReference type="Proteomes" id="UP000230062"/>
    </source>
</evidence>
<evidence type="ECO:0000313" key="1">
    <source>
        <dbReference type="EMBL" id="PJA49324.1"/>
    </source>
</evidence>
<gene>
    <name evidence="1" type="ORF">CO169_02290</name>
</gene>
<dbReference type="AlphaFoldDB" id="A0A2M7XLA3"/>
<organism evidence="1 2">
    <name type="scientific">Candidatus Shapirobacteria bacterium CG_4_9_14_3_um_filter_39_13</name>
    <dbReference type="NCBI Taxonomy" id="1974479"/>
    <lineage>
        <taxon>Bacteria</taxon>
        <taxon>Candidatus Shapironibacteriota</taxon>
    </lineage>
</organism>
<accession>A0A2M7XLA3</accession>
<name>A0A2M7XLA3_9BACT</name>